<evidence type="ECO:0000313" key="5">
    <source>
        <dbReference type="EMBL" id="NOL60850.1"/>
    </source>
</evidence>
<dbReference type="EMBL" id="JABGBP010000315">
    <property type="protein sequence ID" value="NOL60850.1"/>
    <property type="molecule type" value="Genomic_DNA"/>
</dbReference>
<dbReference type="PANTHER" id="PTHR43398">
    <property type="entry name" value="DOLICHOL-PHOSPHATE MANNOSYLTRANSFERASE SUBUNIT 1"/>
    <property type="match status" value="1"/>
</dbReference>
<dbReference type="GO" id="GO:0035269">
    <property type="term" value="P:protein O-linked glycosylation via mannose"/>
    <property type="evidence" value="ECO:0007669"/>
    <property type="project" value="TreeGrafter"/>
</dbReference>
<evidence type="ECO:0000259" key="4">
    <source>
        <dbReference type="Pfam" id="PF00535"/>
    </source>
</evidence>
<evidence type="ECO:0000256" key="1">
    <source>
        <dbReference type="ARBA" id="ARBA00006739"/>
    </source>
</evidence>
<feature type="domain" description="Glycosyltransferase 2-like" evidence="4">
    <location>
        <begin position="1"/>
        <end position="104"/>
    </location>
</feature>
<proteinExistence type="inferred from homology"/>
<dbReference type="AlphaFoldDB" id="A0A7K4FPA4"/>
<protein>
    <submittedName>
        <fullName evidence="5">Glycosyltransferase</fullName>
    </submittedName>
</protein>
<dbReference type="Pfam" id="PF00535">
    <property type="entry name" value="Glycos_transf_2"/>
    <property type="match status" value="1"/>
</dbReference>
<name>A0A7K4FPA4_9ARCH</name>
<organism evidence="5 6">
    <name type="scientific">Ferroplasma acidiphilum</name>
    <dbReference type="NCBI Taxonomy" id="74969"/>
    <lineage>
        <taxon>Archaea</taxon>
        <taxon>Methanobacteriati</taxon>
        <taxon>Thermoplasmatota</taxon>
        <taxon>Thermoplasmata</taxon>
        <taxon>Thermoplasmatales</taxon>
        <taxon>Ferroplasmaceae</taxon>
        <taxon>Ferroplasma</taxon>
    </lineage>
</organism>
<feature type="non-terminal residue" evidence="5">
    <location>
        <position position="1"/>
    </location>
</feature>
<dbReference type="Proteomes" id="UP000546917">
    <property type="component" value="Unassembled WGS sequence"/>
</dbReference>
<accession>A0A7K4FPA4</accession>
<dbReference type="GO" id="GO:0006488">
    <property type="term" value="P:dolichol-linked oligosaccharide biosynthetic process"/>
    <property type="evidence" value="ECO:0007669"/>
    <property type="project" value="TreeGrafter"/>
</dbReference>
<dbReference type="InterPro" id="IPR039528">
    <property type="entry name" value="DPM1-like"/>
</dbReference>
<evidence type="ECO:0000313" key="6">
    <source>
        <dbReference type="Proteomes" id="UP000546917"/>
    </source>
</evidence>
<dbReference type="GO" id="GO:0006506">
    <property type="term" value="P:GPI anchor biosynthetic process"/>
    <property type="evidence" value="ECO:0007669"/>
    <property type="project" value="TreeGrafter"/>
</dbReference>
<dbReference type="InterPro" id="IPR001173">
    <property type="entry name" value="Glyco_trans_2-like"/>
</dbReference>
<comment type="caution">
    <text evidence="5">The sequence shown here is derived from an EMBL/GenBank/DDBJ whole genome shotgun (WGS) entry which is preliminary data.</text>
</comment>
<dbReference type="GO" id="GO:0004582">
    <property type="term" value="F:dolichyl-phosphate beta-D-mannosyltransferase activity"/>
    <property type="evidence" value="ECO:0007669"/>
    <property type="project" value="InterPro"/>
</dbReference>
<keyword evidence="3 5" id="KW-0808">Transferase</keyword>
<keyword evidence="2" id="KW-0328">Glycosyltransferase</keyword>
<sequence length="212" mass="24445">NSIDGTRDFIINYCAKNPLSKYIFNDCKQSPLKARYQGIKSADGRYIITMDADLQHPPSYIMNIYNALLKNYDIVIASRYCKNGSPGNRKVVRGIISRTATFMAQFLLRSSRDIKDPLSGFLGFKNGLKLEIRDDWKGYEIGIFLRACNNNLKIKEIPYKFVERERGKSKVTSNPDFIKVYMVELLRAKQVEIINYRKLTGSTRGIFNFRIS</sequence>
<dbReference type="GO" id="GO:0016020">
    <property type="term" value="C:membrane"/>
    <property type="evidence" value="ECO:0007669"/>
    <property type="project" value="GOC"/>
</dbReference>
<gene>
    <name evidence="5" type="ORF">HLB00_08435</name>
</gene>
<dbReference type="RefSeq" id="WP_171481959.1">
    <property type="nucleotide sequence ID" value="NZ_JABGBP010000315.1"/>
</dbReference>
<dbReference type="InterPro" id="IPR029044">
    <property type="entry name" value="Nucleotide-diphossugar_trans"/>
</dbReference>
<evidence type="ECO:0000256" key="2">
    <source>
        <dbReference type="ARBA" id="ARBA00022676"/>
    </source>
</evidence>
<reference evidence="5 6" key="1">
    <citation type="submission" date="2020-05" db="EMBL/GenBank/DDBJ databases">
        <authorList>
            <person name="Zhang R."/>
        </authorList>
    </citation>
    <scope>NUCLEOTIDE SEQUENCE [LARGE SCALE GENOMIC DNA]</scope>
    <source>
        <strain evidence="5 6">DSM 28986</strain>
    </source>
</reference>
<dbReference type="SUPFAM" id="SSF53448">
    <property type="entry name" value="Nucleotide-diphospho-sugar transferases"/>
    <property type="match status" value="1"/>
</dbReference>
<evidence type="ECO:0000256" key="3">
    <source>
        <dbReference type="ARBA" id="ARBA00022679"/>
    </source>
</evidence>
<dbReference type="Gene3D" id="3.90.550.10">
    <property type="entry name" value="Spore Coat Polysaccharide Biosynthesis Protein SpsA, Chain A"/>
    <property type="match status" value="1"/>
</dbReference>
<dbReference type="PANTHER" id="PTHR43398:SF1">
    <property type="entry name" value="DOLICHOL-PHOSPHATE MANNOSYLTRANSFERASE SUBUNIT 1"/>
    <property type="match status" value="1"/>
</dbReference>
<comment type="similarity">
    <text evidence="1">Belongs to the glycosyltransferase 2 family.</text>
</comment>